<dbReference type="AlphaFoldDB" id="H8FY57"/>
<feature type="region of interest" description="Disordered" evidence="1">
    <location>
        <begin position="1"/>
        <end position="24"/>
    </location>
</feature>
<keyword evidence="3" id="KW-1185">Reference proteome</keyword>
<dbReference type="STRING" id="1150626.PHAMO_80086"/>
<dbReference type="EMBL" id="CAHP01000060">
    <property type="protein sequence ID" value="CCG43295.1"/>
    <property type="molecule type" value="Genomic_DNA"/>
</dbReference>
<organism evidence="2 3">
    <name type="scientific">Magnetospirillum molischianum DSM 120</name>
    <dbReference type="NCBI Taxonomy" id="1150626"/>
    <lineage>
        <taxon>Bacteria</taxon>
        <taxon>Pseudomonadati</taxon>
        <taxon>Pseudomonadota</taxon>
        <taxon>Alphaproteobacteria</taxon>
        <taxon>Rhodospirillales</taxon>
        <taxon>Rhodospirillaceae</taxon>
        <taxon>Magnetospirillum</taxon>
    </lineage>
</organism>
<name>H8FY57_MAGML</name>
<dbReference type="RefSeq" id="WP_002731371.1">
    <property type="nucleotide sequence ID" value="NZ_CAHP01000060.1"/>
</dbReference>
<reference evidence="2 3" key="1">
    <citation type="journal article" date="2012" name="J. Bacteriol.">
        <title>Draft Genome Sequence of the Purple Photosynthetic Bacterium Phaeospirillum molischianum DSM120, a Particularly Versatile Bacterium.</title>
        <authorList>
            <person name="Duquesne K."/>
            <person name="Prima V."/>
            <person name="Ji B."/>
            <person name="Rouy Z."/>
            <person name="Medigue C."/>
            <person name="Talla E."/>
            <person name="Sturgis J.N."/>
        </authorList>
    </citation>
    <scope>NUCLEOTIDE SEQUENCE [LARGE SCALE GENOMIC DNA]</scope>
    <source>
        <strain evidence="3">DSM120</strain>
    </source>
</reference>
<comment type="caution">
    <text evidence="2">The sequence shown here is derived from an EMBL/GenBank/DDBJ whole genome shotgun (WGS) entry which is preliminary data.</text>
</comment>
<evidence type="ECO:0000256" key="1">
    <source>
        <dbReference type="SAM" id="MobiDB-lite"/>
    </source>
</evidence>
<sequence>MVADRRERGGRRGKGVSGEEEGDEVEEIDFAFFFCRVMHHYRMNYDELLALPVEVFWELNKNVNRIQAEKDLRATQVAQAGQLTGEGVKTFEDSLRREMGRVVVEKPKLDRAALSDLLASL</sequence>
<protein>
    <submittedName>
        <fullName evidence="2">Uncharacterized protein</fullName>
    </submittedName>
</protein>
<gene>
    <name evidence="2" type="ORF">PHAMO_80086</name>
</gene>
<accession>H8FY57</accession>
<proteinExistence type="predicted"/>
<evidence type="ECO:0000313" key="3">
    <source>
        <dbReference type="Proteomes" id="UP000004169"/>
    </source>
</evidence>
<dbReference type="Proteomes" id="UP000004169">
    <property type="component" value="Unassembled WGS sequence"/>
</dbReference>
<dbReference type="OrthoDB" id="6629246at2"/>
<evidence type="ECO:0000313" key="2">
    <source>
        <dbReference type="EMBL" id="CCG43295.1"/>
    </source>
</evidence>